<dbReference type="GO" id="GO:0051539">
    <property type="term" value="F:4 iron, 4 sulfur cluster binding"/>
    <property type="evidence" value="ECO:0007669"/>
    <property type="project" value="UniProtKB-KW"/>
</dbReference>
<evidence type="ECO:0000256" key="13">
    <source>
        <dbReference type="ARBA" id="ARBA00023027"/>
    </source>
</evidence>
<keyword evidence="8" id="KW-0874">Quinone</keyword>
<name>G8TTQ0_SULAD</name>
<dbReference type="InterPro" id="IPR037225">
    <property type="entry name" value="Nuo51_FMN-bd_sf"/>
</dbReference>
<dbReference type="GO" id="GO:0016491">
    <property type="term" value="F:oxidoreductase activity"/>
    <property type="evidence" value="ECO:0007669"/>
    <property type="project" value="UniProtKB-KW"/>
</dbReference>
<dbReference type="InterPro" id="IPR019575">
    <property type="entry name" value="Nuop51_4Fe4S-bd"/>
</dbReference>
<gene>
    <name evidence="18" type="ordered locus">Sulac_3366</name>
</gene>
<dbReference type="KEGG" id="sap:Sulac_3366"/>
<dbReference type="Pfam" id="PF22461">
    <property type="entry name" value="SLBB_2"/>
    <property type="match status" value="1"/>
</dbReference>
<feature type="domain" description="NADH-ubiquinone oxidoreductase 51kDa subunit iron-sulphur binding" evidence="17">
    <location>
        <begin position="320"/>
        <end position="365"/>
    </location>
</feature>
<dbReference type="HOGENOM" id="CLU_014881_0_1_9"/>
<keyword evidence="13" id="KW-0520">NAD</keyword>
<evidence type="ECO:0000256" key="12">
    <source>
        <dbReference type="ARBA" id="ARBA00023014"/>
    </source>
</evidence>
<dbReference type="GO" id="GO:0046872">
    <property type="term" value="F:metal ion binding"/>
    <property type="evidence" value="ECO:0007669"/>
    <property type="project" value="UniProtKB-KW"/>
</dbReference>
<keyword evidence="6" id="KW-0285">Flavoprotein</keyword>
<dbReference type="GO" id="GO:0008137">
    <property type="term" value="F:NADH dehydrogenase (ubiquinone) activity"/>
    <property type="evidence" value="ECO:0007669"/>
    <property type="project" value="InterPro"/>
</dbReference>
<dbReference type="InterPro" id="IPR001949">
    <property type="entry name" value="NADH-UbQ_OxRdtase_51kDa_CS"/>
</dbReference>
<evidence type="ECO:0000256" key="4">
    <source>
        <dbReference type="ARBA" id="ARBA00019901"/>
    </source>
</evidence>
<dbReference type="AlphaFoldDB" id="G8TTQ0"/>
<accession>G8TTQ0</accession>
<evidence type="ECO:0000313" key="19">
    <source>
        <dbReference type="Proteomes" id="UP000005439"/>
    </source>
</evidence>
<dbReference type="FunFam" id="3.40.50.11540:FF:000001">
    <property type="entry name" value="NADH dehydrogenase [ubiquinone] flavoprotein 1, mitochondrial"/>
    <property type="match status" value="1"/>
</dbReference>
<evidence type="ECO:0000259" key="17">
    <source>
        <dbReference type="SMART" id="SM00928"/>
    </source>
</evidence>
<comment type="cofactor">
    <cofactor evidence="2">
        <name>[4Fe-4S] cluster</name>
        <dbReference type="ChEBI" id="CHEBI:49883"/>
    </cofactor>
</comment>
<evidence type="ECO:0000256" key="16">
    <source>
        <dbReference type="ARBA" id="ARBA00047712"/>
    </source>
</evidence>
<proteinExistence type="inferred from homology"/>
<dbReference type="SUPFAM" id="SSF142019">
    <property type="entry name" value="Nqo1 FMN-binding domain-like"/>
    <property type="match status" value="1"/>
</dbReference>
<reference evidence="19" key="1">
    <citation type="submission" date="2011-12" db="EMBL/GenBank/DDBJ databases">
        <title>The complete genome of chromosome of Sulfobacillus acidophilus DSM 10332.</title>
        <authorList>
            <person name="Lucas S."/>
            <person name="Han J."/>
            <person name="Lapidus A."/>
            <person name="Bruce D."/>
            <person name="Goodwin L."/>
            <person name="Pitluck S."/>
            <person name="Peters L."/>
            <person name="Kyrpides N."/>
            <person name="Mavromatis K."/>
            <person name="Ivanova N."/>
            <person name="Mikhailova N."/>
            <person name="Chertkov O."/>
            <person name="Saunders E."/>
            <person name="Detter J.C."/>
            <person name="Tapia R."/>
            <person name="Han C."/>
            <person name="Land M."/>
            <person name="Hauser L."/>
            <person name="Markowitz V."/>
            <person name="Cheng J.-F."/>
            <person name="Hugenholtz P."/>
            <person name="Woyke T."/>
            <person name="Wu D."/>
            <person name="Pukall R."/>
            <person name="Gehrich-Schroeter G."/>
            <person name="Schneider S."/>
            <person name="Klenk H.-P."/>
            <person name="Eisen J.A."/>
        </authorList>
    </citation>
    <scope>NUCLEOTIDE SEQUENCE [LARGE SCALE GENOMIC DNA]</scope>
    <source>
        <strain evidence="19">ATCC 700253 / DSM 10332 / NAL</strain>
    </source>
</reference>
<dbReference type="STRING" id="679936.Sulac_3366"/>
<keyword evidence="12" id="KW-0411">Iron-sulfur</keyword>
<dbReference type="InterPro" id="IPR011538">
    <property type="entry name" value="Nuo51_FMN-bd"/>
</dbReference>
<evidence type="ECO:0000256" key="2">
    <source>
        <dbReference type="ARBA" id="ARBA00001966"/>
    </source>
</evidence>
<evidence type="ECO:0000256" key="11">
    <source>
        <dbReference type="ARBA" id="ARBA00023004"/>
    </source>
</evidence>
<dbReference type="EMBL" id="CP003179">
    <property type="protein sequence ID" value="AEW06809.1"/>
    <property type="molecule type" value="Genomic_DNA"/>
</dbReference>
<dbReference type="SMART" id="SM00928">
    <property type="entry name" value="NADH_4Fe-4S"/>
    <property type="match status" value="1"/>
</dbReference>
<comment type="similarity">
    <text evidence="3">Belongs to the complex I 51 kDa subunit family.</text>
</comment>
<keyword evidence="5" id="KW-0004">4Fe-4S</keyword>
<evidence type="ECO:0000256" key="5">
    <source>
        <dbReference type="ARBA" id="ARBA00022485"/>
    </source>
</evidence>
<dbReference type="Pfam" id="PF10589">
    <property type="entry name" value="NADH_4Fe-4S"/>
    <property type="match status" value="1"/>
</dbReference>
<evidence type="ECO:0000256" key="14">
    <source>
        <dbReference type="ARBA" id="ARBA00031578"/>
    </source>
</evidence>
<keyword evidence="9" id="KW-0479">Metal-binding</keyword>
<dbReference type="SUPFAM" id="SSF142984">
    <property type="entry name" value="Nqo1 middle domain-like"/>
    <property type="match status" value="1"/>
</dbReference>
<evidence type="ECO:0000313" key="18">
    <source>
        <dbReference type="EMBL" id="AEW06809.1"/>
    </source>
</evidence>
<keyword evidence="10" id="KW-1278">Translocase</keyword>
<protein>
    <recommendedName>
        <fullName evidence="4">NADH-quinone oxidoreductase subunit F</fullName>
    </recommendedName>
    <alternativeName>
        <fullName evidence="14">NADH dehydrogenase I subunit F</fullName>
    </alternativeName>
    <alternativeName>
        <fullName evidence="15">NDH-1 subunit F</fullName>
    </alternativeName>
</protein>
<dbReference type="PROSITE" id="PS00645">
    <property type="entry name" value="COMPLEX1_51K_2"/>
    <property type="match status" value="1"/>
</dbReference>
<evidence type="ECO:0000256" key="10">
    <source>
        <dbReference type="ARBA" id="ARBA00022967"/>
    </source>
</evidence>
<dbReference type="Gene3D" id="1.20.1440.230">
    <property type="entry name" value="NADH-ubiquinone oxidoreductase 51kDa subunit, iron-sulphur binding domain"/>
    <property type="match status" value="1"/>
</dbReference>
<evidence type="ECO:0000256" key="6">
    <source>
        <dbReference type="ARBA" id="ARBA00022630"/>
    </source>
</evidence>
<dbReference type="InterPro" id="IPR037207">
    <property type="entry name" value="Nuop51_4Fe4S-bd_sf"/>
</dbReference>
<evidence type="ECO:0000256" key="8">
    <source>
        <dbReference type="ARBA" id="ARBA00022719"/>
    </source>
</evidence>
<evidence type="ECO:0000256" key="7">
    <source>
        <dbReference type="ARBA" id="ARBA00022643"/>
    </source>
</evidence>
<dbReference type="PANTHER" id="PTHR43578:SF3">
    <property type="entry name" value="NADH-QUINONE OXIDOREDUCTASE SUBUNIT F"/>
    <property type="match status" value="1"/>
</dbReference>
<reference evidence="18 19" key="2">
    <citation type="journal article" date="2012" name="Stand. Genomic Sci.">
        <title>Complete genome sequence of the moderately thermophilic mineral-sulfide-oxidizing firmicute Sulfobacillus acidophilus type strain (NAL(T)).</title>
        <authorList>
            <person name="Anderson I."/>
            <person name="Chertkov O."/>
            <person name="Chen A."/>
            <person name="Saunders E."/>
            <person name="Lapidus A."/>
            <person name="Nolan M."/>
            <person name="Lucas S."/>
            <person name="Hammon N."/>
            <person name="Deshpande S."/>
            <person name="Cheng J.F."/>
            <person name="Han C."/>
            <person name="Tapia R."/>
            <person name="Goodwin L.A."/>
            <person name="Pitluck S."/>
            <person name="Liolios K."/>
            <person name="Pagani I."/>
            <person name="Ivanova N."/>
            <person name="Mikhailova N."/>
            <person name="Pati A."/>
            <person name="Palaniappan K."/>
            <person name="Land M."/>
            <person name="Pan C."/>
            <person name="Rohde M."/>
            <person name="Pukall R."/>
            <person name="Goker M."/>
            <person name="Detter J.C."/>
            <person name="Woyke T."/>
            <person name="Bristow J."/>
            <person name="Eisen J.A."/>
            <person name="Markowitz V."/>
            <person name="Hugenholtz P."/>
            <person name="Kyrpides N.C."/>
            <person name="Klenk H.P."/>
            <person name="Mavromatis K."/>
        </authorList>
    </citation>
    <scope>NUCLEOTIDE SEQUENCE [LARGE SCALE GENOMIC DNA]</scope>
    <source>
        <strain evidence="19">ATCC 700253 / DSM 10332 / NAL</strain>
    </source>
</reference>
<dbReference type="FunFam" id="3.10.20.600:FF:000003">
    <property type="entry name" value="NADH-quinone oxidoreductase subunit F"/>
    <property type="match status" value="1"/>
</dbReference>
<keyword evidence="19" id="KW-1185">Reference proteome</keyword>
<dbReference type="PATRIC" id="fig|679936.5.peg.3485"/>
<organism evidence="18 19">
    <name type="scientific">Sulfobacillus acidophilus (strain ATCC 700253 / DSM 10332 / NAL)</name>
    <dbReference type="NCBI Taxonomy" id="679936"/>
    <lineage>
        <taxon>Bacteria</taxon>
        <taxon>Bacillati</taxon>
        <taxon>Bacillota</taxon>
        <taxon>Clostridia</taxon>
        <taxon>Eubacteriales</taxon>
        <taxon>Clostridiales Family XVII. Incertae Sedis</taxon>
        <taxon>Sulfobacillus</taxon>
    </lineage>
</organism>
<comment type="catalytic activity">
    <reaction evidence="16">
        <text>a quinone + NADH + 5 H(+)(in) = a quinol + NAD(+) + 4 H(+)(out)</text>
        <dbReference type="Rhea" id="RHEA:57888"/>
        <dbReference type="ChEBI" id="CHEBI:15378"/>
        <dbReference type="ChEBI" id="CHEBI:24646"/>
        <dbReference type="ChEBI" id="CHEBI:57540"/>
        <dbReference type="ChEBI" id="CHEBI:57945"/>
        <dbReference type="ChEBI" id="CHEBI:132124"/>
    </reaction>
</comment>
<dbReference type="GO" id="GO:0048038">
    <property type="term" value="F:quinone binding"/>
    <property type="evidence" value="ECO:0007669"/>
    <property type="project" value="UniProtKB-KW"/>
</dbReference>
<evidence type="ECO:0000256" key="9">
    <source>
        <dbReference type="ARBA" id="ARBA00022723"/>
    </source>
</evidence>
<dbReference type="Gene3D" id="6.10.250.1450">
    <property type="match status" value="1"/>
</dbReference>
<dbReference type="InterPro" id="IPR054765">
    <property type="entry name" value="SLBB_dom"/>
</dbReference>
<dbReference type="SUPFAM" id="SSF140490">
    <property type="entry name" value="Nqo1C-terminal domain-like"/>
    <property type="match status" value="1"/>
</dbReference>
<dbReference type="GO" id="GO:0010181">
    <property type="term" value="F:FMN binding"/>
    <property type="evidence" value="ECO:0007669"/>
    <property type="project" value="InterPro"/>
</dbReference>
<sequence length="415" mass="45535">MSTMHILLRHRDIPDLYRLPVYQAHRGYEGLRQAHQMAPATVRDVVTRSGLRGRGGAGFPTGRKWSFLDYQAPVRYFVVNIDEAEPGTFKDRELAEHNPHQIIEGALIGAYAIEAPAAFIFVRGELLTAYEVLVRARDEARSAGLIGPSTAEVYIYRSAGAYICGEETALLESLEGKRGHPRIKPPFPAQSGLYNQPTVVNNAETVANLPPILSNGADWYRQWGTEASPGIKIFSLSGRVMRPGNYELPLSTPLRTLIEDYGGGVGPGRHVKAVIPGGSSVPLLPAEQLDVLLDYESLQEAGSMLGSGGVVVLDDQVCIVRAAARLMKFYRTESCGKCTPCREGTYWMADILDRIERGEGTSRDFDLLPDIADNVGGKCLCPLGDASLPFMLSAMRHFREEFVAHIDRHRCPLAG</sequence>
<dbReference type="Pfam" id="PF01512">
    <property type="entry name" value="Complex1_51K"/>
    <property type="match status" value="1"/>
</dbReference>
<dbReference type="Proteomes" id="UP000005439">
    <property type="component" value="Chromosome"/>
</dbReference>
<keyword evidence="18" id="KW-0560">Oxidoreductase</keyword>
<dbReference type="Gene3D" id="3.10.20.600">
    <property type="match status" value="1"/>
</dbReference>
<keyword evidence="11" id="KW-0408">Iron</keyword>
<comment type="cofactor">
    <cofactor evidence="1">
        <name>FMN</name>
        <dbReference type="ChEBI" id="CHEBI:58210"/>
    </cofactor>
</comment>
<dbReference type="NCBIfam" id="NF010120">
    <property type="entry name" value="PRK13596.1"/>
    <property type="match status" value="1"/>
</dbReference>
<dbReference type="FunFam" id="1.20.1440.230:FF:000001">
    <property type="entry name" value="Mitochondrial NADH dehydrogenase flavoprotein 1"/>
    <property type="match status" value="1"/>
</dbReference>
<evidence type="ECO:0000256" key="15">
    <source>
        <dbReference type="ARBA" id="ARBA00032787"/>
    </source>
</evidence>
<evidence type="ECO:0000256" key="3">
    <source>
        <dbReference type="ARBA" id="ARBA00007523"/>
    </source>
</evidence>
<dbReference type="Gene3D" id="3.40.50.11540">
    <property type="entry name" value="NADH-ubiquinone oxidoreductase 51kDa subunit"/>
    <property type="match status" value="1"/>
</dbReference>
<keyword evidence="7" id="KW-0288">FMN</keyword>
<evidence type="ECO:0000256" key="1">
    <source>
        <dbReference type="ARBA" id="ARBA00001917"/>
    </source>
</evidence>
<dbReference type="PANTHER" id="PTHR43578">
    <property type="entry name" value="NADH-QUINONE OXIDOREDUCTASE SUBUNIT F"/>
    <property type="match status" value="1"/>
</dbReference>